<gene>
    <name evidence="1" type="ORF">TVAG_134520</name>
</gene>
<dbReference type="InterPro" id="IPR028320">
    <property type="entry name" value="iASPP"/>
</dbReference>
<dbReference type="InterPro" id="IPR036770">
    <property type="entry name" value="Ankyrin_rpt-contain_sf"/>
</dbReference>
<dbReference type="AlphaFoldDB" id="A2FWJ0"/>
<sequence length="351" mass="40053">MSSPDYESYAKEIEKWYDSEDFYVNKTASELCNIFDLCRFSSRQFIGAFTIISKKFQYSEVSTISQHAKISHFENFEDAFEILYFISKILNTKVITDAAISLKNQKPKMGKNIKYLLKTDKNNSDKIFLIIEKASEEGDIDSIKFAYNNGYFHATGLGTHVILLRAIELDNFKMFKNIALCSNVWATNSPQSIICICKQVNSACQEQSRNRLLNGSPFFRTVISKIYDPFAKNRLLYAALNTNVEVIKLLGTSNDFNQRDDFGASALHYAALNTNVEVIKFIVSLQKININALDNKNKTPLHYAAHIKNIDVFNYLYSLPNINTEAYDEKGKTAIQYAAENDIIDQLNIKT</sequence>
<dbReference type="SMART" id="SM00248">
    <property type="entry name" value="ANK"/>
    <property type="match status" value="3"/>
</dbReference>
<dbReference type="RefSeq" id="XP_001303659.1">
    <property type="nucleotide sequence ID" value="XM_001303658.1"/>
</dbReference>
<evidence type="ECO:0000313" key="1">
    <source>
        <dbReference type="EMBL" id="EAX90729.1"/>
    </source>
</evidence>
<evidence type="ECO:0000313" key="2">
    <source>
        <dbReference type="Proteomes" id="UP000001542"/>
    </source>
</evidence>
<reference evidence="1" key="2">
    <citation type="journal article" date="2007" name="Science">
        <title>Draft genome sequence of the sexually transmitted pathogen Trichomonas vaginalis.</title>
        <authorList>
            <person name="Carlton J.M."/>
            <person name="Hirt R.P."/>
            <person name="Silva J.C."/>
            <person name="Delcher A.L."/>
            <person name="Schatz M."/>
            <person name="Zhao Q."/>
            <person name="Wortman J.R."/>
            <person name="Bidwell S.L."/>
            <person name="Alsmark U.C.M."/>
            <person name="Besteiro S."/>
            <person name="Sicheritz-Ponten T."/>
            <person name="Noel C.J."/>
            <person name="Dacks J.B."/>
            <person name="Foster P.G."/>
            <person name="Simillion C."/>
            <person name="Van de Peer Y."/>
            <person name="Miranda-Saavedra D."/>
            <person name="Barton G.J."/>
            <person name="Westrop G.D."/>
            <person name="Mueller S."/>
            <person name="Dessi D."/>
            <person name="Fiori P.L."/>
            <person name="Ren Q."/>
            <person name="Paulsen I."/>
            <person name="Zhang H."/>
            <person name="Bastida-Corcuera F.D."/>
            <person name="Simoes-Barbosa A."/>
            <person name="Brown M.T."/>
            <person name="Hayes R.D."/>
            <person name="Mukherjee M."/>
            <person name="Okumura C.Y."/>
            <person name="Schneider R."/>
            <person name="Smith A.J."/>
            <person name="Vanacova S."/>
            <person name="Villalvazo M."/>
            <person name="Haas B.J."/>
            <person name="Pertea M."/>
            <person name="Feldblyum T.V."/>
            <person name="Utterback T.R."/>
            <person name="Shu C.L."/>
            <person name="Osoegawa K."/>
            <person name="de Jong P.J."/>
            <person name="Hrdy I."/>
            <person name="Horvathova L."/>
            <person name="Zubacova Z."/>
            <person name="Dolezal P."/>
            <person name="Malik S.B."/>
            <person name="Logsdon J.M. Jr."/>
            <person name="Henze K."/>
            <person name="Gupta A."/>
            <person name="Wang C.C."/>
            <person name="Dunne R.L."/>
            <person name="Upcroft J.A."/>
            <person name="Upcroft P."/>
            <person name="White O."/>
            <person name="Salzberg S.L."/>
            <person name="Tang P."/>
            <person name="Chiu C.-H."/>
            <person name="Lee Y.-S."/>
            <person name="Embley T.M."/>
            <person name="Coombs G.H."/>
            <person name="Mottram J.C."/>
            <person name="Tachezy J."/>
            <person name="Fraser-Liggett C.M."/>
            <person name="Johnson P.J."/>
        </authorList>
    </citation>
    <scope>NUCLEOTIDE SEQUENCE [LARGE SCALE GENOMIC DNA]</scope>
    <source>
        <strain evidence="1">G3</strain>
    </source>
</reference>
<keyword evidence="2" id="KW-1185">Reference proteome</keyword>
<dbReference type="SMR" id="A2FWJ0"/>
<protein>
    <submittedName>
        <fullName evidence="1">Uncharacterized protein</fullName>
    </submittedName>
</protein>
<accession>A2FWJ0</accession>
<name>A2FWJ0_TRIV3</name>
<dbReference type="eggNOG" id="KOG4177">
    <property type="taxonomic scope" value="Eukaryota"/>
</dbReference>
<dbReference type="Gene3D" id="1.25.40.20">
    <property type="entry name" value="Ankyrin repeat-containing domain"/>
    <property type="match status" value="1"/>
</dbReference>
<dbReference type="KEGG" id="tva:4748417"/>
<dbReference type="EMBL" id="DS114086">
    <property type="protein sequence ID" value="EAX90729.1"/>
    <property type="molecule type" value="Genomic_DNA"/>
</dbReference>
<dbReference type="OrthoDB" id="432281at2759"/>
<dbReference type="Pfam" id="PF12796">
    <property type="entry name" value="Ank_2"/>
    <property type="match status" value="1"/>
</dbReference>
<dbReference type="InParanoid" id="A2FWJ0"/>
<dbReference type="Proteomes" id="UP000001542">
    <property type="component" value="Unassembled WGS sequence"/>
</dbReference>
<reference evidence="1" key="1">
    <citation type="submission" date="2006-10" db="EMBL/GenBank/DDBJ databases">
        <authorList>
            <person name="Amadeo P."/>
            <person name="Zhao Q."/>
            <person name="Wortman J."/>
            <person name="Fraser-Liggett C."/>
            <person name="Carlton J."/>
        </authorList>
    </citation>
    <scope>NUCLEOTIDE SEQUENCE</scope>
    <source>
        <strain evidence="1">G3</strain>
    </source>
</reference>
<dbReference type="InterPro" id="IPR002110">
    <property type="entry name" value="Ankyrin_rpt"/>
</dbReference>
<dbReference type="STRING" id="5722.A2FWJ0"/>
<dbReference type="PANTHER" id="PTHR24164:SF4">
    <property type="entry name" value="RELA-ASSOCIATED INHIBITOR"/>
    <property type="match status" value="1"/>
</dbReference>
<proteinExistence type="predicted"/>
<dbReference type="PANTHER" id="PTHR24164">
    <property type="entry name" value="RELA-ASSOCIATED INHIBITOR"/>
    <property type="match status" value="1"/>
</dbReference>
<dbReference type="GO" id="GO:0006355">
    <property type="term" value="P:regulation of DNA-templated transcription"/>
    <property type="evidence" value="ECO:0007669"/>
    <property type="project" value="InterPro"/>
</dbReference>
<dbReference type="VEuPathDB" id="TrichDB:TVAG_134520"/>
<dbReference type="SUPFAM" id="SSF48403">
    <property type="entry name" value="Ankyrin repeat"/>
    <property type="match status" value="1"/>
</dbReference>
<dbReference type="VEuPathDB" id="TrichDB:TVAGG3_0674420"/>
<organism evidence="1 2">
    <name type="scientific">Trichomonas vaginalis (strain ATCC PRA-98 / G3)</name>
    <dbReference type="NCBI Taxonomy" id="412133"/>
    <lineage>
        <taxon>Eukaryota</taxon>
        <taxon>Metamonada</taxon>
        <taxon>Parabasalia</taxon>
        <taxon>Trichomonadida</taxon>
        <taxon>Trichomonadidae</taxon>
        <taxon>Trichomonas</taxon>
    </lineage>
</organism>